<accession>A0A0C3QN14</accession>
<organism evidence="4 5">
    <name type="scientific">Tulasnella calospora MUT 4182</name>
    <dbReference type="NCBI Taxonomy" id="1051891"/>
    <lineage>
        <taxon>Eukaryota</taxon>
        <taxon>Fungi</taxon>
        <taxon>Dikarya</taxon>
        <taxon>Basidiomycota</taxon>
        <taxon>Agaricomycotina</taxon>
        <taxon>Agaricomycetes</taxon>
        <taxon>Cantharellales</taxon>
        <taxon>Tulasnellaceae</taxon>
        <taxon>Tulasnella</taxon>
    </lineage>
</organism>
<dbReference type="InterPro" id="IPR002744">
    <property type="entry name" value="MIP18-like"/>
</dbReference>
<dbReference type="InterPro" id="IPR034904">
    <property type="entry name" value="FSCA_dom_sf"/>
</dbReference>
<keyword evidence="2" id="KW-0159">Chromosome partition</keyword>
<dbReference type="FunFam" id="3.30.300.130:FF:000005">
    <property type="entry name" value="Mitotic spindle-associated mmxd complex subunit"/>
    <property type="match status" value="1"/>
</dbReference>
<dbReference type="OrthoDB" id="2746at2759"/>
<comment type="similarity">
    <text evidence="1">Belongs to the MIP18 family.</text>
</comment>
<dbReference type="PANTHER" id="PTHR12377:SF0">
    <property type="entry name" value="CYTOSOLIC IRON-SULFUR ASSEMBLY COMPONENT 2B"/>
    <property type="match status" value="1"/>
</dbReference>
<dbReference type="STRING" id="1051891.A0A0C3QN14"/>
<dbReference type="HOGENOM" id="CLU_075876_3_1_1"/>
<dbReference type="GO" id="GO:0007059">
    <property type="term" value="P:chromosome segregation"/>
    <property type="evidence" value="ECO:0007669"/>
    <property type="project" value="UniProtKB-KW"/>
</dbReference>
<reference evidence="4 5" key="1">
    <citation type="submission" date="2014-04" db="EMBL/GenBank/DDBJ databases">
        <authorList>
            <consortium name="DOE Joint Genome Institute"/>
            <person name="Kuo A."/>
            <person name="Girlanda M."/>
            <person name="Perotto S."/>
            <person name="Kohler A."/>
            <person name="Nagy L.G."/>
            <person name="Floudas D."/>
            <person name="Copeland A."/>
            <person name="Barry K.W."/>
            <person name="Cichocki N."/>
            <person name="Veneault-Fourrey C."/>
            <person name="LaButti K."/>
            <person name="Lindquist E.A."/>
            <person name="Lipzen A."/>
            <person name="Lundell T."/>
            <person name="Morin E."/>
            <person name="Murat C."/>
            <person name="Sun H."/>
            <person name="Tunlid A."/>
            <person name="Henrissat B."/>
            <person name="Grigoriev I.V."/>
            <person name="Hibbett D.S."/>
            <person name="Martin F."/>
            <person name="Nordberg H.P."/>
            <person name="Cantor M.N."/>
            <person name="Hua S.X."/>
        </authorList>
    </citation>
    <scope>NUCLEOTIDE SEQUENCE [LARGE SCALE GENOMIC DNA]</scope>
    <source>
        <strain evidence="4 5">MUT 4182</strain>
    </source>
</reference>
<proteinExistence type="inferred from homology"/>
<gene>
    <name evidence="4" type="ORF">M407DRAFT_242682</name>
</gene>
<reference evidence="5" key="2">
    <citation type="submission" date="2015-01" db="EMBL/GenBank/DDBJ databases">
        <title>Evolutionary Origins and Diversification of the Mycorrhizal Mutualists.</title>
        <authorList>
            <consortium name="DOE Joint Genome Institute"/>
            <consortium name="Mycorrhizal Genomics Consortium"/>
            <person name="Kohler A."/>
            <person name="Kuo A."/>
            <person name="Nagy L.G."/>
            <person name="Floudas D."/>
            <person name="Copeland A."/>
            <person name="Barry K.W."/>
            <person name="Cichocki N."/>
            <person name="Veneault-Fourrey C."/>
            <person name="LaButti K."/>
            <person name="Lindquist E.A."/>
            <person name="Lipzen A."/>
            <person name="Lundell T."/>
            <person name="Morin E."/>
            <person name="Murat C."/>
            <person name="Riley R."/>
            <person name="Ohm R."/>
            <person name="Sun H."/>
            <person name="Tunlid A."/>
            <person name="Henrissat B."/>
            <person name="Grigoriev I.V."/>
            <person name="Hibbett D.S."/>
            <person name="Martin F."/>
        </authorList>
    </citation>
    <scope>NUCLEOTIDE SEQUENCE [LARGE SCALE GENOMIC DNA]</scope>
    <source>
        <strain evidence="5">MUT 4182</strain>
    </source>
</reference>
<evidence type="ECO:0000256" key="1">
    <source>
        <dbReference type="ARBA" id="ARBA00010381"/>
    </source>
</evidence>
<dbReference type="Gene3D" id="3.30.300.130">
    <property type="entry name" value="Fe-S cluster assembly (FSCA)"/>
    <property type="match status" value="1"/>
</dbReference>
<dbReference type="Pfam" id="PF01883">
    <property type="entry name" value="FeS_assembly_P"/>
    <property type="match status" value="1"/>
</dbReference>
<evidence type="ECO:0000259" key="3">
    <source>
        <dbReference type="Pfam" id="PF01883"/>
    </source>
</evidence>
<evidence type="ECO:0000313" key="4">
    <source>
        <dbReference type="EMBL" id="KIO29351.1"/>
    </source>
</evidence>
<dbReference type="GO" id="GO:0140535">
    <property type="term" value="C:intracellular protein-containing complex"/>
    <property type="evidence" value="ECO:0007669"/>
    <property type="project" value="UniProtKB-ARBA"/>
</dbReference>
<dbReference type="GO" id="GO:1990229">
    <property type="term" value="C:iron-sulfur cluster assembly complex"/>
    <property type="evidence" value="ECO:0007669"/>
    <property type="project" value="UniProtKB-ARBA"/>
</dbReference>
<evidence type="ECO:0000256" key="2">
    <source>
        <dbReference type="ARBA" id="ARBA00022829"/>
    </source>
</evidence>
<evidence type="ECO:0000313" key="5">
    <source>
        <dbReference type="Proteomes" id="UP000054248"/>
    </source>
</evidence>
<dbReference type="GO" id="GO:0051604">
    <property type="term" value="P:protein maturation"/>
    <property type="evidence" value="ECO:0007669"/>
    <property type="project" value="InterPro"/>
</dbReference>
<keyword evidence="5" id="KW-1185">Reference proteome</keyword>
<dbReference type="Gene3D" id="6.10.250.1280">
    <property type="match status" value="1"/>
</dbReference>
<name>A0A0C3QN14_9AGAM</name>
<dbReference type="SUPFAM" id="SSF117916">
    <property type="entry name" value="Fe-S cluster assembly (FSCA) domain-like"/>
    <property type="match status" value="1"/>
</dbReference>
<dbReference type="PANTHER" id="PTHR12377">
    <property type="entry name" value="CYTOSOLIC IRON-SULFUR ASSEMBLY COMPONENT 2B-RELATED"/>
    <property type="match status" value="1"/>
</dbReference>
<protein>
    <recommendedName>
        <fullName evidence="3">MIP18 family-like domain-containing protein</fullName>
    </recommendedName>
</protein>
<dbReference type="InterPro" id="IPR039796">
    <property type="entry name" value="MIP18"/>
</dbReference>
<sequence length="171" mass="19054">MATQTYNANPTLFAPSSQSFRKNNADTLWLKHSDTDSEEDEDESPIDAQEVFDLLRSINDPEHPLTLEELKVLSRDQVTVEGNHVTVEFTPTTPACGMANVIGLAIMVRLYRSLPQRYKVRIGMTPGSHQHVAQVTKQLNDKERVAAAMEVDAIMESINNCLSTAGRRGEK</sequence>
<dbReference type="Proteomes" id="UP000054248">
    <property type="component" value="Unassembled WGS sequence"/>
</dbReference>
<dbReference type="EMBL" id="KN822984">
    <property type="protein sequence ID" value="KIO29351.1"/>
    <property type="molecule type" value="Genomic_DNA"/>
</dbReference>
<feature type="domain" description="MIP18 family-like" evidence="3">
    <location>
        <begin position="49"/>
        <end position="116"/>
    </location>
</feature>
<dbReference type="AlphaFoldDB" id="A0A0C3QN14"/>